<name>A0ABY4EJA6_9BACI</name>
<gene>
    <name evidence="4" type="ORF">MUN89_19040</name>
</gene>
<evidence type="ECO:0000256" key="3">
    <source>
        <dbReference type="SAM" id="MobiDB-lite"/>
    </source>
</evidence>
<evidence type="ECO:0000313" key="5">
    <source>
        <dbReference type="Proteomes" id="UP000831787"/>
    </source>
</evidence>
<keyword evidence="4" id="KW-0255">Endonuclease</keyword>
<dbReference type="InterPro" id="IPR007346">
    <property type="entry name" value="Endonuclease-I"/>
</dbReference>
<protein>
    <submittedName>
        <fullName evidence="4">Endonuclease</fullName>
    </submittedName>
</protein>
<keyword evidence="5" id="KW-1185">Reference proteome</keyword>
<feature type="compositionally biased region" description="Basic and acidic residues" evidence="3">
    <location>
        <begin position="7"/>
        <end position="51"/>
    </location>
</feature>
<evidence type="ECO:0000256" key="1">
    <source>
        <dbReference type="ARBA" id="ARBA00022722"/>
    </source>
</evidence>
<proteinExistence type="predicted"/>
<sequence>MPITPQQKEKYVPSSTDHEHVKANLQRLKENKEKIQQDQKSYYDDEQDDRDKKNYYKEIDFSSSKSDELRESLSQLLRDTHKKKLSYDPSEHLYPWVDLRPDGELMSIYSGQNRKPEDVIQEDFEASLQREEQLIKTAEYPDQLNIQMLEAVAKLKYNCEHSVPQSWFDEHEPMRGDLHHLFTCEPLCNSIRSNYPYHDFSDYKPGSVNAERIEDSCGKAENELFEPEHGKGTVARGVLYFLLRYPNEIETKHLQGLDLELLMKWHKKFPPALYEKHRNQAIYEEQGNRNPYIDHPEKMGELK</sequence>
<keyword evidence="2" id="KW-0378">Hydrolase</keyword>
<dbReference type="InterPro" id="IPR044925">
    <property type="entry name" value="His-Me_finger_sf"/>
</dbReference>
<dbReference type="RefSeq" id="WP_244709493.1">
    <property type="nucleotide sequence ID" value="NZ_CP095073.1"/>
</dbReference>
<dbReference type="PANTHER" id="PTHR33607">
    <property type="entry name" value="ENDONUCLEASE-1"/>
    <property type="match status" value="1"/>
</dbReference>
<dbReference type="Pfam" id="PF04231">
    <property type="entry name" value="Endonuclease_1"/>
    <property type="match status" value="1"/>
</dbReference>
<reference evidence="4 5" key="1">
    <citation type="submission" date="2022-04" db="EMBL/GenBank/DDBJ databases">
        <title>Halobacillus sp. isolated from saltern.</title>
        <authorList>
            <person name="Won M."/>
            <person name="Lee C.-M."/>
            <person name="Woen H.-Y."/>
            <person name="Kwon S.-W."/>
        </authorList>
    </citation>
    <scope>NUCLEOTIDE SEQUENCE [LARGE SCALE GENOMIC DNA]</scope>
    <source>
        <strain evidence="4 5">SSBR10-3</strain>
    </source>
</reference>
<dbReference type="EMBL" id="CP095073">
    <property type="protein sequence ID" value="UOQ43938.1"/>
    <property type="molecule type" value="Genomic_DNA"/>
</dbReference>
<dbReference type="GO" id="GO:0004519">
    <property type="term" value="F:endonuclease activity"/>
    <property type="evidence" value="ECO:0007669"/>
    <property type="project" value="UniProtKB-KW"/>
</dbReference>
<keyword evidence="1" id="KW-0540">Nuclease</keyword>
<evidence type="ECO:0000256" key="2">
    <source>
        <dbReference type="ARBA" id="ARBA00022801"/>
    </source>
</evidence>
<dbReference type="PANTHER" id="PTHR33607:SF2">
    <property type="entry name" value="ENDONUCLEASE-1"/>
    <property type="match status" value="1"/>
</dbReference>
<organism evidence="4 5">
    <name type="scientific">Halobacillus salinarum</name>
    <dbReference type="NCBI Taxonomy" id="2932257"/>
    <lineage>
        <taxon>Bacteria</taxon>
        <taxon>Bacillati</taxon>
        <taxon>Bacillota</taxon>
        <taxon>Bacilli</taxon>
        <taxon>Bacillales</taxon>
        <taxon>Bacillaceae</taxon>
        <taxon>Halobacillus</taxon>
    </lineage>
</organism>
<dbReference type="Proteomes" id="UP000831787">
    <property type="component" value="Chromosome"/>
</dbReference>
<dbReference type="SUPFAM" id="SSF54060">
    <property type="entry name" value="His-Me finger endonucleases"/>
    <property type="match status" value="1"/>
</dbReference>
<feature type="region of interest" description="Disordered" evidence="3">
    <location>
        <begin position="1"/>
        <end position="51"/>
    </location>
</feature>
<accession>A0ABY4EJA6</accession>
<evidence type="ECO:0000313" key="4">
    <source>
        <dbReference type="EMBL" id="UOQ43938.1"/>
    </source>
</evidence>